<dbReference type="PANTHER" id="PTHR43111">
    <property type="entry name" value="ALDEHYDE DEHYDROGENASE B-RELATED"/>
    <property type="match status" value="1"/>
</dbReference>
<dbReference type="InterPro" id="IPR016163">
    <property type="entry name" value="Ald_DH_C"/>
</dbReference>
<dbReference type="InterPro" id="IPR016162">
    <property type="entry name" value="Ald_DH_N"/>
</dbReference>
<organism evidence="3 4">
    <name type="scientific">Zymoseptoria tritici (strain CBS 115943 / IPO323)</name>
    <name type="common">Speckled leaf blotch fungus</name>
    <name type="synonym">Septoria tritici</name>
    <dbReference type="NCBI Taxonomy" id="336722"/>
    <lineage>
        <taxon>Eukaryota</taxon>
        <taxon>Fungi</taxon>
        <taxon>Dikarya</taxon>
        <taxon>Ascomycota</taxon>
        <taxon>Pezizomycotina</taxon>
        <taxon>Dothideomycetes</taxon>
        <taxon>Dothideomycetidae</taxon>
        <taxon>Mycosphaerellales</taxon>
        <taxon>Mycosphaerellaceae</taxon>
        <taxon>Zymoseptoria</taxon>
    </lineage>
</organism>
<keyword evidence="2" id="KW-0472">Membrane</keyword>
<evidence type="ECO:0000256" key="1">
    <source>
        <dbReference type="SAM" id="MobiDB-lite"/>
    </source>
</evidence>
<reference evidence="3 4" key="1">
    <citation type="journal article" date="2011" name="PLoS Genet.">
        <title>Finished genome of the fungal wheat pathogen Mycosphaerella graminicola reveals dispensome structure, chromosome plasticity, and stealth pathogenesis.</title>
        <authorList>
            <person name="Goodwin S.B."/>
            <person name="Ben M'barek S."/>
            <person name="Dhillon B."/>
            <person name="Wittenberg A.H.J."/>
            <person name="Crane C.F."/>
            <person name="Hane J.K."/>
            <person name="Foster A.J."/>
            <person name="Van der Lee T.A.J."/>
            <person name="Grimwood J."/>
            <person name="Aerts A."/>
            <person name="Antoniw J."/>
            <person name="Bailey A."/>
            <person name="Bluhm B."/>
            <person name="Bowler J."/>
            <person name="Bristow J."/>
            <person name="van der Burgt A."/>
            <person name="Canto-Canche B."/>
            <person name="Churchill A.C.L."/>
            <person name="Conde-Ferraez L."/>
            <person name="Cools H.J."/>
            <person name="Coutinho P.M."/>
            <person name="Csukai M."/>
            <person name="Dehal P."/>
            <person name="De Wit P."/>
            <person name="Donzelli B."/>
            <person name="van de Geest H.C."/>
            <person name="van Ham R.C.H.J."/>
            <person name="Hammond-Kosack K.E."/>
            <person name="Henrissat B."/>
            <person name="Kilian A."/>
            <person name="Kobayashi A.K."/>
            <person name="Koopmann E."/>
            <person name="Kourmpetis Y."/>
            <person name="Kuzniar A."/>
            <person name="Lindquist E."/>
            <person name="Lombard V."/>
            <person name="Maliepaard C."/>
            <person name="Martins N."/>
            <person name="Mehrabi R."/>
            <person name="Nap J.P.H."/>
            <person name="Ponomarenko A."/>
            <person name="Rudd J.J."/>
            <person name="Salamov A."/>
            <person name="Schmutz J."/>
            <person name="Schouten H.J."/>
            <person name="Shapiro H."/>
            <person name="Stergiopoulos I."/>
            <person name="Torriani S.F.F."/>
            <person name="Tu H."/>
            <person name="de Vries R.P."/>
            <person name="Waalwijk C."/>
            <person name="Ware S.B."/>
            <person name="Wiebenga A."/>
            <person name="Zwiers L.-H."/>
            <person name="Oliver R.P."/>
            <person name="Grigoriev I.V."/>
            <person name="Kema G.H.J."/>
        </authorList>
    </citation>
    <scope>NUCLEOTIDE SEQUENCE [LARGE SCALE GENOMIC DNA]</scope>
    <source>
        <strain evidence="4">CBS 115943 / IPO323</strain>
    </source>
</reference>
<dbReference type="HOGENOM" id="CLU_023881_0_0_1"/>
<dbReference type="SUPFAM" id="SSF53720">
    <property type="entry name" value="ALDH-like"/>
    <property type="match status" value="1"/>
</dbReference>
<protein>
    <recommendedName>
        <fullName evidence="5">Aldehyde dehydrogenase domain-containing protein</fullName>
    </recommendedName>
</protein>
<dbReference type="KEGG" id="ztr:MYCGRDRAFT_43467"/>
<accession>F9XE17</accession>
<evidence type="ECO:0008006" key="5">
    <source>
        <dbReference type="Google" id="ProtNLM"/>
    </source>
</evidence>
<keyword evidence="2" id="KW-0812">Transmembrane</keyword>
<dbReference type="eggNOG" id="KOG2456">
    <property type="taxonomic scope" value="Eukaryota"/>
</dbReference>
<dbReference type="Proteomes" id="UP000008062">
    <property type="component" value="Chromosome 6"/>
</dbReference>
<dbReference type="OrthoDB" id="5596991at2759"/>
<dbReference type="GeneID" id="13393788"/>
<name>F9XE17_ZYMTI</name>
<dbReference type="PANTHER" id="PTHR43111:SF1">
    <property type="entry name" value="ALDEHYDE DEHYDROGENASE B-RELATED"/>
    <property type="match status" value="1"/>
</dbReference>
<dbReference type="STRING" id="336722.F9XE17"/>
<feature type="transmembrane region" description="Helical" evidence="2">
    <location>
        <begin position="451"/>
        <end position="474"/>
    </location>
</feature>
<feature type="compositionally biased region" description="Basic and acidic residues" evidence="1">
    <location>
        <begin position="270"/>
        <end position="290"/>
    </location>
</feature>
<evidence type="ECO:0000256" key="2">
    <source>
        <dbReference type="SAM" id="Phobius"/>
    </source>
</evidence>
<dbReference type="OMA" id="CHNAFFR"/>
<proteinExistence type="predicted"/>
<keyword evidence="2" id="KW-1133">Transmembrane helix</keyword>
<dbReference type="InterPro" id="IPR016161">
    <property type="entry name" value="Ald_DH/histidinol_DH"/>
</dbReference>
<keyword evidence="4" id="KW-1185">Reference proteome</keyword>
<dbReference type="EMBL" id="CM001201">
    <property type="protein sequence ID" value="EGP86987.1"/>
    <property type="molecule type" value="Genomic_DNA"/>
</dbReference>
<feature type="region of interest" description="Disordered" evidence="1">
    <location>
        <begin position="270"/>
        <end position="307"/>
    </location>
</feature>
<dbReference type="InParanoid" id="F9XE17"/>
<evidence type="ECO:0000313" key="4">
    <source>
        <dbReference type="Proteomes" id="UP000008062"/>
    </source>
</evidence>
<dbReference type="GO" id="GO:0016620">
    <property type="term" value="F:oxidoreductase activity, acting on the aldehyde or oxo group of donors, NAD or NADP as acceptor"/>
    <property type="evidence" value="ECO:0007669"/>
    <property type="project" value="InterPro"/>
</dbReference>
<dbReference type="Gene3D" id="3.40.605.10">
    <property type="entry name" value="Aldehyde Dehydrogenase, Chain A, domain 1"/>
    <property type="match status" value="1"/>
</dbReference>
<sequence length="486" mass="52042">MATTESFVELRAAAIDGRTHNIYYRQHQLEALHQGLLAHASEIQEAIAADYEHSPSEIAIELHLVISSLRTSYETLQPKKALADEYLVASGKDAPNHRFPAGIVYIEPCKHTLLFSIVAPLSAAIAAGNCVILHVIVADFPIDQLADDSGSLTSVLRNTLQQALHSDTFAIASSSIRDSKILDRALVVDQNCGIGPRPKANILASPSRSHVVAVVDRTADIKLAARELAAAKIGFGGTSPYAPDVVLVNEFVKEEFLRAVAEERAKMSMMDGSKKLKSNRDSDIKAHEENDAAVFDAPARRSESSETNTASSALDVFAVKSLDDAIDYLGSACVGPALAAYHFGNPQVGKYLAQFVDARVSFVNHVNRELLVGPARPAAHGHHSSLAYTVDMFSLPRPAFIRTPASSSKIAAAMSTGSASVGREILEQALSPLKTMKRKPGGGIGFFEQGLLISVGLILTMTISASGAGLVWIVRNGWIPSMSWTV</sequence>
<gene>
    <name evidence="3" type="ORF">MYCGRDRAFT_43467</name>
</gene>
<evidence type="ECO:0000313" key="3">
    <source>
        <dbReference type="EMBL" id="EGP86987.1"/>
    </source>
</evidence>
<dbReference type="AlphaFoldDB" id="F9XE17"/>
<dbReference type="Gene3D" id="3.40.309.10">
    <property type="entry name" value="Aldehyde Dehydrogenase, Chain A, domain 2"/>
    <property type="match status" value="1"/>
</dbReference>
<dbReference type="RefSeq" id="XP_003852011.1">
    <property type="nucleotide sequence ID" value="XM_003851963.1"/>
</dbReference>